<comment type="caution">
    <text evidence="1">The sequence shown here is derived from an EMBL/GenBank/DDBJ whole genome shotgun (WGS) entry which is preliminary data.</text>
</comment>
<organism evidence="1 2">
    <name type="scientific">Persea americana</name>
    <name type="common">Avocado</name>
    <dbReference type="NCBI Taxonomy" id="3435"/>
    <lineage>
        <taxon>Eukaryota</taxon>
        <taxon>Viridiplantae</taxon>
        <taxon>Streptophyta</taxon>
        <taxon>Embryophyta</taxon>
        <taxon>Tracheophyta</taxon>
        <taxon>Spermatophyta</taxon>
        <taxon>Magnoliopsida</taxon>
        <taxon>Magnoliidae</taxon>
        <taxon>Laurales</taxon>
        <taxon>Lauraceae</taxon>
        <taxon>Persea</taxon>
    </lineage>
</organism>
<gene>
    <name evidence="1" type="ORF">MRB53_019974</name>
</gene>
<dbReference type="Proteomes" id="UP001234297">
    <property type="component" value="Chromosome 6"/>
</dbReference>
<evidence type="ECO:0000313" key="2">
    <source>
        <dbReference type="Proteomes" id="UP001234297"/>
    </source>
</evidence>
<keyword evidence="2" id="KW-1185">Reference proteome</keyword>
<evidence type="ECO:0000313" key="1">
    <source>
        <dbReference type="EMBL" id="KAJ8626667.1"/>
    </source>
</evidence>
<protein>
    <submittedName>
        <fullName evidence="1">Uncharacterized protein</fullName>
    </submittedName>
</protein>
<name>A0ACC2KZL3_PERAE</name>
<dbReference type="EMBL" id="CM056814">
    <property type="protein sequence ID" value="KAJ8626667.1"/>
    <property type="molecule type" value="Genomic_DNA"/>
</dbReference>
<reference evidence="1 2" key="1">
    <citation type="journal article" date="2022" name="Hortic Res">
        <title>A haplotype resolved chromosomal level avocado genome allows analysis of novel avocado genes.</title>
        <authorList>
            <person name="Nath O."/>
            <person name="Fletcher S.J."/>
            <person name="Hayward A."/>
            <person name="Shaw L.M."/>
            <person name="Masouleh A.K."/>
            <person name="Furtado A."/>
            <person name="Henry R.J."/>
            <person name="Mitter N."/>
        </authorList>
    </citation>
    <scope>NUCLEOTIDE SEQUENCE [LARGE SCALE GENOMIC DNA]</scope>
    <source>
        <strain evidence="2">cv. Hass</strain>
    </source>
</reference>
<accession>A0ACC2KZL3</accession>
<sequence>MALNSELYLEAWVLVLDVVSSATGPAIHSFFPSSQCPPMEVIKHWSANPNNPVGENATLHLNDQGDLVLHNVDGSLAWSTNTSASSIQYMRLESNRHLRVYDWGPGWKVVADLLNDILSECNYPTICGSYGIA</sequence>
<proteinExistence type="predicted"/>